<protein>
    <submittedName>
        <fullName evidence="1">Uncharacterized protein</fullName>
    </submittedName>
</protein>
<dbReference type="PROSITE" id="PS51257">
    <property type="entry name" value="PROKAR_LIPOPROTEIN"/>
    <property type="match status" value="1"/>
</dbReference>
<proteinExistence type="predicted"/>
<reference evidence="1" key="1">
    <citation type="submission" date="2022-08" db="EMBL/GenBank/DDBJ databases">
        <title>Novel Bdellovibrio Species Isolated from Svalbard: Designation Bdellovibrio svalbardensis.</title>
        <authorList>
            <person name="Mitchell R.J."/>
            <person name="Choi S.Y."/>
        </authorList>
    </citation>
    <scope>NUCLEOTIDE SEQUENCE</scope>
    <source>
        <strain evidence="1">PAP01</strain>
    </source>
</reference>
<evidence type="ECO:0000313" key="2">
    <source>
        <dbReference type="Proteomes" id="UP001152321"/>
    </source>
</evidence>
<keyword evidence="2" id="KW-1185">Reference proteome</keyword>
<gene>
    <name evidence="1" type="ORF">NWE73_08715</name>
</gene>
<dbReference type="EMBL" id="JANRMI010000002">
    <property type="protein sequence ID" value="MDG0816442.1"/>
    <property type="molecule type" value="Genomic_DNA"/>
</dbReference>
<accession>A0ABT6DHV8</accession>
<dbReference type="Proteomes" id="UP001152321">
    <property type="component" value="Unassembled WGS sequence"/>
</dbReference>
<organism evidence="1 2">
    <name type="scientific">Bdellovibrio svalbardensis</name>
    <dbReference type="NCBI Taxonomy" id="2972972"/>
    <lineage>
        <taxon>Bacteria</taxon>
        <taxon>Pseudomonadati</taxon>
        <taxon>Bdellovibrionota</taxon>
        <taxon>Bdellovibrionia</taxon>
        <taxon>Bdellovibrionales</taxon>
        <taxon>Pseudobdellovibrionaceae</taxon>
        <taxon>Bdellovibrio</taxon>
    </lineage>
</organism>
<dbReference type="RefSeq" id="WP_277577921.1">
    <property type="nucleotide sequence ID" value="NZ_JANRMI010000002.1"/>
</dbReference>
<sequence>MTRAISEHLKASITATIVALSIFIAGCSTAPLTKTARYPDACRIGINEASIQGGAYWLFGTLSQQGLCAPLPELSVELGFYYWTKKDTIAFDLDVDHGLNGSPAGLLYNLALVSGCREEGVDLFIVRLHENKIGIFGPEKENWPRTVMLKIEDMIESDPELVKLCR</sequence>
<name>A0ABT6DHV8_9BACT</name>
<evidence type="ECO:0000313" key="1">
    <source>
        <dbReference type="EMBL" id="MDG0816442.1"/>
    </source>
</evidence>
<comment type="caution">
    <text evidence="1">The sequence shown here is derived from an EMBL/GenBank/DDBJ whole genome shotgun (WGS) entry which is preliminary data.</text>
</comment>